<dbReference type="RefSeq" id="WP_248906873.1">
    <property type="nucleotide sequence ID" value="NZ_CP109979.1"/>
</dbReference>
<comment type="caution">
    <text evidence="2">The sequence shown here is derived from an EMBL/GenBank/DDBJ whole genome shotgun (WGS) entry which is preliminary data.</text>
</comment>
<dbReference type="InterPro" id="IPR015422">
    <property type="entry name" value="PyrdxlP-dep_Trfase_small"/>
</dbReference>
<keyword evidence="2" id="KW-0032">Aminotransferase</keyword>
<dbReference type="InterPro" id="IPR015424">
    <property type="entry name" value="PyrdxlP-dep_Trfase"/>
</dbReference>
<dbReference type="Gene3D" id="3.40.640.10">
    <property type="entry name" value="Type I PLP-dependent aspartate aminotransferase-like (Major domain)"/>
    <property type="match status" value="1"/>
</dbReference>
<accession>A0ABD5YSM5</accession>
<proteinExistence type="inferred from homology"/>
<dbReference type="EMBL" id="JBHTAX010000001">
    <property type="protein sequence ID" value="MFC7190216.1"/>
    <property type="molecule type" value="Genomic_DNA"/>
</dbReference>
<dbReference type="PANTHER" id="PTHR30244:SF34">
    <property type="entry name" value="DTDP-4-AMINO-4,6-DIDEOXYGALACTOSE TRANSAMINASE"/>
    <property type="match status" value="1"/>
</dbReference>
<dbReference type="GeneID" id="76199803"/>
<keyword evidence="3" id="KW-1185">Reference proteome</keyword>
<name>A0ABD5YSM5_9EURY</name>
<keyword evidence="1" id="KW-0663">Pyridoxal phosphate</keyword>
<protein>
    <submittedName>
        <fullName evidence="2">DegT/DnrJ/EryC1/StrS family aminotransferase</fullName>
    </submittedName>
</protein>
<evidence type="ECO:0000313" key="3">
    <source>
        <dbReference type="Proteomes" id="UP001596417"/>
    </source>
</evidence>
<dbReference type="AlphaFoldDB" id="A0ABD5YSM5"/>
<dbReference type="InterPro" id="IPR000653">
    <property type="entry name" value="DegT/StrS_aminotransferase"/>
</dbReference>
<dbReference type="GO" id="GO:0008483">
    <property type="term" value="F:transaminase activity"/>
    <property type="evidence" value="ECO:0007669"/>
    <property type="project" value="UniProtKB-KW"/>
</dbReference>
<comment type="similarity">
    <text evidence="1">Belongs to the DegT/DnrJ/EryC1 family.</text>
</comment>
<keyword evidence="2" id="KW-0808">Transferase</keyword>
<dbReference type="PIRSF" id="PIRSF000390">
    <property type="entry name" value="PLP_StrS"/>
    <property type="match status" value="1"/>
</dbReference>
<dbReference type="SUPFAM" id="SSF53383">
    <property type="entry name" value="PLP-dependent transferases"/>
    <property type="match status" value="1"/>
</dbReference>
<dbReference type="InterPro" id="IPR015421">
    <property type="entry name" value="PyrdxlP-dep_Trfase_major"/>
</dbReference>
<organism evidence="2 3">
    <name type="scientific">Halocatena marina</name>
    <dbReference type="NCBI Taxonomy" id="2934937"/>
    <lineage>
        <taxon>Archaea</taxon>
        <taxon>Methanobacteriati</taxon>
        <taxon>Methanobacteriota</taxon>
        <taxon>Stenosarchaea group</taxon>
        <taxon>Halobacteria</taxon>
        <taxon>Halobacteriales</taxon>
        <taxon>Natronomonadaceae</taxon>
        <taxon>Halocatena</taxon>
    </lineage>
</organism>
<gene>
    <name evidence="2" type="ORF">ACFQL7_10360</name>
</gene>
<dbReference type="PANTHER" id="PTHR30244">
    <property type="entry name" value="TRANSAMINASE"/>
    <property type="match status" value="1"/>
</dbReference>
<evidence type="ECO:0000313" key="2">
    <source>
        <dbReference type="EMBL" id="MFC7190216.1"/>
    </source>
</evidence>
<evidence type="ECO:0000256" key="1">
    <source>
        <dbReference type="RuleBase" id="RU004508"/>
    </source>
</evidence>
<reference evidence="2 3" key="1">
    <citation type="journal article" date="2019" name="Int. J. Syst. Evol. Microbiol.">
        <title>The Global Catalogue of Microorganisms (GCM) 10K type strain sequencing project: providing services to taxonomists for standard genome sequencing and annotation.</title>
        <authorList>
            <consortium name="The Broad Institute Genomics Platform"/>
            <consortium name="The Broad Institute Genome Sequencing Center for Infectious Disease"/>
            <person name="Wu L."/>
            <person name="Ma J."/>
        </authorList>
    </citation>
    <scope>NUCLEOTIDE SEQUENCE [LARGE SCALE GENOMIC DNA]</scope>
    <source>
        <strain evidence="2 3">RDMS1</strain>
    </source>
</reference>
<sequence length="367" mass="39901">MNAIPIADPQLGEKEHKAVLDVLDSGDLAAGEEVTAFEQAFAEYCGADYAVATTNGTTALHTALVAAGIGEGDTVITTPFSFVATANVIRFVGAEPVFADVDPSTFNLDPDAVEERIRELDGAVDAIMPVHLYALAADMDRFRELGERYDAKIIEDAAQAHGAEYHDEQVGTFGDVACFSFYPTKNITTGEGGMITTNDEEIAAAAGRFINHGRSEGGYGYEHVEVGHNFRMTNIAAAIGRHQLPRLSEYVERRRENASQLTDLLSMTPAITPIEPDERRHAYHQYTIRCGNRDAVREALAEEDISTGIYYPTPIHQLAAYDGYDVSLPIAETLSEQVLSLPVHPSLSSTDINRVGETIQSLEVDHV</sequence>
<dbReference type="Gene3D" id="3.90.1150.10">
    <property type="entry name" value="Aspartate Aminotransferase, domain 1"/>
    <property type="match status" value="1"/>
</dbReference>
<dbReference type="CDD" id="cd00616">
    <property type="entry name" value="AHBA_syn"/>
    <property type="match status" value="1"/>
</dbReference>
<dbReference type="Proteomes" id="UP001596417">
    <property type="component" value="Unassembled WGS sequence"/>
</dbReference>
<dbReference type="Pfam" id="PF01041">
    <property type="entry name" value="DegT_DnrJ_EryC1"/>
    <property type="match status" value="1"/>
</dbReference>